<evidence type="ECO:0000256" key="1">
    <source>
        <dbReference type="SAM" id="MobiDB-lite"/>
    </source>
</evidence>
<evidence type="ECO:0000256" key="2">
    <source>
        <dbReference type="SAM" id="Phobius"/>
    </source>
</evidence>
<name>A0AAV9GAJ1_9PEZI</name>
<organism evidence="3 4">
    <name type="scientific">Podospora aff. communis PSN243</name>
    <dbReference type="NCBI Taxonomy" id="3040156"/>
    <lineage>
        <taxon>Eukaryota</taxon>
        <taxon>Fungi</taxon>
        <taxon>Dikarya</taxon>
        <taxon>Ascomycota</taxon>
        <taxon>Pezizomycotina</taxon>
        <taxon>Sordariomycetes</taxon>
        <taxon>Sordariomycetidae</taxon>
        <taxon>Sordariales</taxon>
        <taxon>Podosporaceae</taxon>
        <taxon>Podospora</taxon>
    </lineage>
</organism>
<reference evidence="3" key="2">
    <citation type="submission" date="2023-05" db="EMBL/GenBank/DDBJ databases">
        <authorList>
            <consortium name="Lawrence Berkeley National Laboratory"/>
            <person name="Steindorff A."/>
            <person name="Hensen N."/>
            <person name="Bonometti L."/>
            <person name="Westerberg I."/>
            <person name="Brannstrom I.O."/>
            <person name="Guillou S."/>
            <person name="Cros-Aarteil S."/>
            <person name="Calhoun S."/>
            <person name="Haridas S."/>
            <person name="Kuo A."/>
            <person name="Mondo S."/>
            <person name="Pangilinan J."/>
            <person name="Riley R."/>
            <person name="Labutti K."/>
            <person name="Andreopoulos B."/>
            <person name="Lipzen A."/>
            <person name="Chen C."/>
            <person name="Yanf M."/>
            <person name="Daum C."/>
            <person name="Ng V."/>
            <person name="Clum A."/>
            <person name="Ohm R."/>
            <person name="Martin F."/>
            <person name="Silar P."/>
            <person name="Natvig D."/>
            <person name="Lalanne C."/>
            <person name="Gautier V."/>
            <person name="Ament-Velasquez S.L."/>
            <person name="Kruys A."/>
            <person name="Hutchinson M.I."/>
            <person name="Powell A.J."/>
            <person name="Barry K."/>
            <person name="Miller A.N."/>
            <person name="Grigoriev I.V."/>
            <person name="Debuchy R."/>
            <person name="Gladieux P."/>
            <person name="Thoren M.H."/>
            <person name="Johannesson H."/>
        </authorList>
    </citation>
    <scope>NUCLEOTIDE SEQUENCE</scope>
    <source>
        <strain evidence="3">PSN243</strain>
    </source>
</reference>
<dbReference type="EMBL" id="MU865968">
    <property type="protein sequence ID" value="KAK4445134.1"/>
    <property type="molecule type" value="Genomic_DNA"/>
</dbReference>
<dbReference type="Proteomes" id="UP001321760">
    <property type="component" value="Unassembled WGS sequence"/>
</dbReference>
<keyword evidence="2" id="KW-1133">Transmembrane helix</keyword>
<feature type="compositionally biased region" description="Basic and acidic residues" evidence="1">
    <location>
        <begin position="605"/>
        <end position="614"/>
    </location>
</feature>
<reference evidence="3" key="1">
    <citation type="journal article" date="2023" name="Mol. Phylogenet. Evol.">
        <title>Genome-scale phylogeny and comparative genomics of the fungal order Sordariales.</title>
        <authorList>
            <person name="Hensen N."/>
            <person name="Bonometti L."/>
            <person name="Westerberg I."/>
            <person name="Brannstrom I.O."/>
            <person name="Guillou S."/>
            <person name="Cros-Aarteil S."/>
            <person name="Calhoun S."/>
            <person name="Haridas S."/>
            <person name="Kuo A."/>
            <person name="Mondo S."/>
            <person name="Pangilinan J."/>
            <person name="Riley R."/>
            <person name="LaButti K."/>
            <person name="Andreopoulos B."/>
            <person name="Lipzen A."/>
            <person name="Chen C."/>
            <person name="Yan M."/>
            <person name="Daum C."/>
            <person name="Ng V."/>
            <person name="Clum A."/>
            <person name="Steindorff A."/>
            <person name="Ohm R.A."/>
            <person name="Martin F."/>
            <person name="Silar P."/>
            <person name="Natvig D.O."/>
            <person name="Lalanne C."/>
            <person name="Gautier V."/>
            <person name="Ament-Velasquez S.L."/>
            <person name="Kruys A."/>
            <person name="Hutchinson M.I."/>
            <person name="Powell A.J."/>
            <person name="Barry K."/>
            <person name="Miller A.N."/>
            <person name="Grigoriev I.V."/>
            <person name="Debuchy R."/>
            <person name="Gladieux P."/>
            <person name="Hiltunen Thoren M."/>
            <person name="Johannesson H."/>
        </authorList>
    </citation>
    <scope>NUCLEOTIDE SEQUENCE</scope>
    <source>
        <strain evidence="3">PSN243</strain>
    </source>
</reference>
<comment type="caution">
    <text evidence="3">The sequence shown here is derived from an EMBL/GenBank/DDBJ whole genome shotgun (WGS) entry which is preliminary data.</text>
</comment>
<feature type="transmembrane region" description="Helical" evidence="2">
    <location>
        <begin position="1381"/>
        <end position="1400"/>
    </location>
</feature>
<evidence type="ECO:0000313" key="4">
    <source>
        <dbReference type="Proteomes" id="UP001321760"/>
    </source>
</evidence>
<keyword evidence="2" id="KW-0472">Membrane</keyword>
<sequence>MVDLAGDTAVLPEGKQVIPRHQHDHAWLDYIDEDNCFVPLALDDSQPSKTLDFGCDGYTGSLSIWHELLQLTAPDAECGLVFVRGDFPDHADAILARAQRRNQRGTFGMTIRTPEDQEWAQEPTAAQGLVNVRWPYTRFNWVRESGAAFATFSVCSFVKDGTLYQIARIAPRTPAQSSLASSSVNLADKSPRTKKPVVFEIVVGGLVRFGCPSTVGSATYSTLPADEASRVFEDVYKTRIERPNISVTTKNPKEVAPAYTCTGTHHEKRLEIRLWINRAPQNPSDFRHMCEAPRPEEVASVHIRRRVEFDNRKTTVIVAAFRLVDSDAELKPMASVGHDEVLMHLGVADNSPQAPYRLWSAVLGSFSGADSFELNTVARSIETILGVATLPVAPSRNGEPASIAMLRNIITPQVVDLESAFWQVRLLITAAERMKEKPQLPSISQYRWLEMQYDLMRDRYRKKIVHNIRGFCVWILDLFDSVRDFDRPSPQIRDPRIGILPSDVHQNQKRQCRPDPGLLRLPIGDQKYFGAIIISYVLSRLPEVFDRFDVQSELWEKASSLFGAQTSYKPTTASKIHHHQSRPNPATICHVKAPKTAHGPPIQPRPDEPSDSTERTSGSWTTVDFALLRLAEIQFRVKEWQVITEKAMQMFEKNPLRGRELGYATANLAKVGLEWGIDPTAITLRGVSCLELSKSLIKRRKATEKLNAGRAHILRWDSQHDLRSAKTRSGPWELSCLAQHLAYALGVGDCERDKCLERIRMFMFSDYSFMGSWDLSKTTTIGQWWDYITTCIISAKLLDDSICSRQKQQNLATKQGTDTDDVTSIRREGLDLLRDIYELQRKANIKTDGIFQWKALRPKQLYFPDTSVLSVEDTPRIQKMHQRPGVDVLATRLNLGRYFEWHVLPRPMNILDSIKANTGASKLHNLSCLDIALVTDCNGNPGTSPPIIRGRAENRFWDEWIQEDGPGERLRTLFTHPITESLKDLYFIGRAYAHPFFNKHRDVLMDRTMRDDLLEKYRNRLFTRLNDCFRGSANSGRFVKRFSPVTLQAMAYLWHPEAIDAFDAHLGELSNFRDVIDQSVTGSDNTWRSSITIKHWRLLDDEEAMVRGAERDVDEKERIARWDRKWYFSGDKSARWPFPRGRTDPSLKKPLWEQDKNCDFPPPGVRDERAGSPLLLWNMHELNEIHELSISLAITGDAMGRGWTCSIICELFDEKDVISYTTQASYILQMFIHQQDAARALVFLMLLGNICLVLARECGKFIEELNGLMHLDLNPDQALKKLKQMLWGFELLRLYNDMLKRAIGEIGKARDTMNKFLEGGSVIRDEEMKSAALQIQEEFDKKFSLLEAMHDGVEQRVEQGYKLREGITSILSIEQNENISMLAWLTIIYLGPSLGLFGMSNNAILNDDSSANFYRLLGGLLGGTLLFALCLSTIIAIIRFFWRLATYPVRRVWGTGKHSLMRTVTFAWKYRNYLFWTSPWKAREDQWAAWPRDIETTSREDDGVAVAASQRA</sequence>
<protein>
    <submittedName>
        <fullName evidence="3">Uncharacterized protein</fullName>
    </submittedName>
</protein>
<feature type="region of interest" description="Disordered" evidence="1">
    <location>
        <begin position="591"/>
        <end position="618"/>
    </location>
</feature>
<proteinExistence type="predicted"/>
<accession>A0AAV9GAJ1</accession>
<keyword evidence="4" id="KW-1185">Reference proteome</keyword>
<feature type="transmembrane region" description="Helical" evidence="2">
    <location>
        <begin position="1420"/>
        <end position="1442"/>
    </location>
</feature>
<keyword evidence="2" id="KW-0812">Transmembrane</keyword>
<evidence type="ECO:0000313" key="3">
    <source>
        <dbReference type="EMBL" id="KAK4445134.1"/>
    </source>
</evidence>
<gene>
    <name evidence="3" type="ORF">QBC34DRAFT_429266</name>
</gene>